<keyword evidence="2" id="KW-0472">Membrane</keyword>
<protein>
    <recommendedName>
        <fullName evidence="5">SLATT domain-containing protein</fullName>
    </recommendedName>
</protein>
<feature type="transmembrane region" description="Helical" evidence="2">
    <location>
        <begin position="27"/>
        <end position="49"/>
    </location>
</feature>
<evidence type="ECO:0000256" key="2">
    <source>
        <dbReference type="SAM" id="Phobius"/>
    </source>
</evidence>
<reference evidence="4" key="1">
    <citation type="journal article" date="2019" name="Int. J. Syst. Evol. Microbiol.">
        <title>The Global Catalogue of Microorganisms (GCM) 10K type strain sequencing project: providing services to taxonomists for standard genome sequencing and annotation.</title>
        <authorList>
            <consortium name="The Broad Institute Genomics Platform"/>
            <consortium name="The Broad Institute Genome Sequencing Center for Infectious Disease"/>
            <person name="Wu L."/>
            <person name="Ma J."/>
        </authorList>
    </citation>
    <scope>NUCLEOTIDE SEQUENCE [LARGE SCALE GENOMIC DNA]</scope>
    <source>
        <strain evidence="4">KACC 13778</strain>
    </source>
</reference>
<dbReference type="EMBL" id="JBHSMD010000002">
    <property type="protein sequence ID" value="MFC5492442.1"/>
    <property type="molecule type" value="Genomic_DNA"/>
</dbReference>
<comment type="caution">
    <text evidence="3">The sequence shown here is derived from an EMBL/GenBank/DDBJ whole genome shotgun (WGS) entry which is preliminary data.</text>
</comment>
<evidence type="ECO:0000313" key="3">
    <source>
        <dbReference type="EMBL" id="MFC5492442.1"/>
    </source>
</evidence>
<dbReference type="Proteomes" id="UP001595956">
    <property type="component" value="Unassembled WGS sequence"/>
</dbReference>
<feature type="transmembrane region" description="Helical" evidence="2">
    <location>
        <begin position="61"/>
        <end position="81"/>
    </location>
</feature>
<keyword evidence="2" id="KW-0812">Transmembrane</keyword>
<evidence type="ECO:0000313" key="4">
    <source>
        <dbReference type="Proteomes" id="UP001595956"/>
    </source>
</evidence>
<gene>
    <name evidence="3" type="ORF">ACFPKY_05005</name>
</gene>
<feature type="region of interest" description="Disordered" evidence="1">
    <location>
        <begin position="175"/>
        <end position="194"/>
    </location>
</feature>
<accession>A0ABW0MZP7</accession>
<sequence>MGHRFEEFEDAERLRLVELDLEMTNEFIRGVIATSTAVRGIAVTVWLALLGVALQQQLASLAVLACVVAAIFWVLDAYYGWLYAEASVHARACETLMSAYYNAISRAKDDPGVVDRFRVTLRGEHFGLFRGFRSGFGINRWWNARPTILYRTLYISMLGLSTVVALLLATGVLASDSPQPDQDPSREWHHRHDG</sequence>
<feature type="transmembrane region" description="Helical" evidence="2">
    <location>
        <begin position="153"/>
        <end position="174"/>
    </location>
</feature>
<evidence type="ECO:0000256" key="1">
    <source>
        <dbReference type="SAM" id="MobiDB-lite"/>
    </source>
</evidence>
<organism evidence="3 4">
    <name type="scientific">Nocardioides caricicola</name>
    <dbReference type="NCBI Taxonomy" id="634770"/>
    <lineage>
        <taxon>Bacteria</taxon>
        <taxon>Bacillati</taxon>
        <taxon>Actinomycetota</taxon>
        <taxon>Actinomycetes</taxon>
        <taxon>Propionibacteriales</taxon>
        <taxon>Nocardioidaceae</taxon>
        <taxon>Nocardioides</taxon>
    </lineage>
</organism>
<keyword evidence="2" id="KW-1133">Transmembrane helix</keyword>
<proteinExistence type="predicted"/>
<keyword evidence="4" id="KW-1185">Reference proteome</keyword>
<dbReference type="RefSeq" id="WP_345170768.1">
    <property type="nucleotide sequence ID" value="NZ_BAABFQ010000003.1"/>
</dbReference>
<evidence type="ECO:0008006" key="5">
    <source>
        <dbReference type="Google" id="ProtNLM"/>
    </source>
</evidence>
<name>A0ABW0MZP7_9ACTN</name>
<feature type="compositionally biased region" description="Basic and acidic residues" evidence="1">
    <location>
        <begin position="183"/>
        <end position="194"/>
    </location>
</feature>